<dbReference type="PANTHER" id="PTHR14677">
    <property type="entry name" value="ARSENITE INDUCUBLE RNA ASSOCIATED PROTEIN AIP-1-RELATED"/>
    <property type="match status" value="1"/>
</dbReference>
<evidence type="ECO:0000256" key="2">
    <source>
        <dbReference type="ARBA" id="ARBA00022771"/>
    </source>
</evidence>
<keyword evidence="2 4" id="KW-0863">Zinc-finger</keyword>
<dbReference type="GO" id="GO:0008270">
    <property type="term" value="F:zinc ion binding"/>
    <property type="evidence" value="ECO:0007669"/>
    <property type="project" value="UniProtKB-KW"/>
</dbReference>
<reference evidence="6 7" key="1">
    <citation type="journal article" date="2011" name="J. Gen. Appl. Microbiol.">
        <title>Draft genome sequencing of the enigmatic yeast Saitoella complicata.</title>
        <authorList>
            <person name="Nishida H."/>
            <person name="Hamamoto M."/>
            <person name="Sugiyama J."/>
        </authorList>
    </citation>
    <scope>NUCLEOTIDE SEQUENCE [LARGE SCALE GENOMIC DNA]</scope>
    <source>
        <strain evidence="6 7">NRRL Y-17804</strain>
    </source>
</reference>
<evidence type="ECO:0000256" key="1">
    <source>
        <dbReference type="ARBA" id="ARBA00022723"/>
    </source>
</evidence>
<dbReference type="SMART" id="SM00154">
    <property type="entry name" value="ZnF_AN1"/>
    <property type="match status" value="2"/>
</dbReference>
<dbReference type="OrthoDB" id="431929at2759"/>
<dbReference type="InterPro" id="IPR000058">
    <property type="entry name" value="Znf_AN1"/>
</dbReference>
<gene>
    <name evidence="6" type="ORF">G7K_1558-t1</name>
</gene>
<dbReference type="RefSeq" id="XP_019022711.1">
    <property type="nucleotide sequence ID" value="XM_019167874.1"/>
</dbReference>
<accession>A0A0E9ND63</accession>
<dbReference type="Pfam" id="PF25327">
    <property type="entry name" value="UBL_ZFAND1"/>
    <property type="match status" value="1"/>
</dbReference>
<dbReference type="Pfam" id="PF01428">
    <property type="entry name" value="zf-AN1"/>
    <property type="match status" value="2"/>
</dbReference>
<keyword evidence="1" id="KW-0479">Metal-binding</keyword>
<protein>
    <recommendedName>
        <fullName evidence="5">AN1-type domain-containing protein</fullName>
    </recommendedName>
</protein>
<comment type="caution">
    <text evidence="6">The sequence shown here is derived from an EMBL/GenBank/DDBJ whole genome shotgun (WGS) entry which is preliminary data.</text>
</comment>
<dbReference type="PANTHER" id="PTHR14677:SF40">
    <property type="entry name" value="CDC48-ASSOCIATED UBIQUITIN-LIKE_ZINC FINGER PROTEIN 1"/>
    <property type="match status" value="1"/>
</dbReference>
<dbReference type="InterPro" id="IPR057358">
    <property type="entry name" value="UBL_ZFAND1-like"/>
</dbReference>
<feature type="domain" description="AN1-type" evidence="5">
    <location>
        <begin position="10"/>
        <end position="56"/>
    </location>
</feature>
<dbReference type="PROSITE" id="PS51039">
    <property type="entry name" value="ZF_AN1"/>
    <property type="match status" value="1"/>
</dbReference>
<evidence type="ECO:0000313" key="6">
    <source>
        <dbReference type="EMBL" id="GAO47350.1"/>
    </source>
</evidence>
<organism evidence="6 7">
    <name type="scientific">Saitoella complicata (strain BCRC 22490 / CBS 7301 / JCM 7358 / NBRC 10748 / NRRL Y-17804)</name>
    <dbReference type="NCBI Taxonomy" id="698492"/>
    <lineage>
        <taxon>Eukaryota</taxon>
        <taxon>Fungi</taxon>
        <taxon>Dikarya</taxon>
        <taxon>Ascomycota</taxon>
        <taxon>Taphrinomycotina</taxon>
        <taxon>Taphrinomycotina incertae sedis</taxon>
        <taxon>Saitoella</taxon>
    </lineage>
</organism>
<reference evidence="6 7" key="2">
    <citation type="journal article" date="2014" name="J. Gen. Appl. Microbiol.">
        <title>The early diverging ascomycetous budding yeast Saitoella complicata has three histone deacetylases belonging to the Clr6, Hos2, and Rpd3 lineages.</title>
        <authorList>
            <person name="Nishida H."/>
            <person name="Matsumoto T."/>
            <person name="Kondo S."/>
            <person name="Hamamoto M."/>
            <person name="Yoshikawa H."/>
        </authorList>
    </citation>
    <scope>NUCLEOTIDE SEQUENCE [LARGE SCALE GENOMIC DNA]</scope>
    <source>
        <strain evidence="6 7">NRRL Y-17804</strain>
    </source>
</reference>
<dbReference type="InterPro" id="IPR035896">
    <property type="entry name" value="AN1-like_Znf"/>
</dbReference>
<evidence type="ECO:0000313" key="7">
    <source>
        <dbReference type="Proteomes" id="UP000033140"/>
    </source>
</evidence>
<evidence type="ECO:0000256" key="3">
    <source>
        <dbReference type="ARBA" id="ARBA00022833"/>
    </source>
</evidence>
<keyword evidence="3" id="KW-0862">Zinc</keyword>
<dbReference type="SUPFAM" id="SSF118310">
    <property type="entry name" value="AN1-like Zinc finger"/>
    <property type="match status" value="2"/>
</dbReference>
<sequence length="274" mass="29779">MATTSAFDPSKIGAVCHTCGRSDFLPFTCNYCGLKYCQDHRHPQSHTCGPYSALQKEQALKTGSSTPPPAIGSIKTTCSHTQCSTALDGIMSPGTVCKCRGIFCLKHRHPLDHACKYTSPPPTSAARAREALEKLRHWASSYGSTRTDAGKKTSTKTSRVLVVAKMKKTSKGDQRVPQEKRIYIHAEGPPDEPNQPKADIYVSREWSTGKALDSIASLLGVRNNNNAAMEDDDKLRLINVDLGALLEHAPKFGDVAKDGDTIMLVRGLRLPTTA</sequence>
<dbReference type="EMBL" id="BACD03000008">
    <property type="protein sequence ID" value="GAO47350.1"/>
    <property type="molecule type" value="Genomic_DNA"/>
</dbReference>
<dbReference type="OMA" id="RQYCLKH"/>
<evidence type="ECO:0000259" key="5">
    <source>
        <dbReference type="PROSITE" id="PS51039"/>
    </source>
</evidence>
<dbReference type="Gene3D" id="4.10.1110.10">
    <property type="entry name" value="AN1-like Zinc finger"/>
    <property type="match status" value="2"/>
</dbReference>
<keyword evidence="7" id="KW-1185">Reference proteome</keyword>
<proteinExistence type="predicted"/>
<evidence type="ECO:0000256" key="4">
    <source>
        <dbReference type="PROSITE-ProRule" id="PRU00449"/>
    </source>
</evidence>
<reference evidence="6 7" key="3">
    <citation type="journal article" date="2015" name="Genome Announc.">
        <title>Draft Genome Sequence of the Archiascomycetous Yeast Saitoella complicata.</title>
        <authorList>
            <person name="Yamauchi K."/>
            <person name="Kondo S."/>
            <person name="Hamamoto M."/>
            <person name="Takahashi Y."/>
            <person name="Ogura Y."/>
            <person name="Hayashi T."/>
            <person name="Nishida H."/>
        </authorList>
    </citation>
    <scope>NUCLEOTIDE SEQUENCE [LARGE SCALE GENOMIC DNA]</scope>
    <source>
        <strain evidence="6 7">NRRL Y-17804</strain>
    </source>
</reference>
<name>A0A0E9ND63_SAICN</name>
<dbReference type="GO" id="GO:0005737">
    <property type="term" value="C:cytoplasm"/>
    <property type="evidence" value="ECO:0007669"/>
    <property type="project" value="TreeGrafter"/>
</dbReference>
<dbReference type="AlphaFoldDB" id="A0A0E9ND63"/>
<dbReference type="Proteomes" id="UP000033140">
    <property type="component" value="Unassembled WGS sequence"/>
</dbReference>
<dbReference type="STRING" id="698492.A0A0E9ND63"/>